<dbReference type="InterPro" id="IPR032675">
    <property type="entry name" value="LRR_dom_sf"/>
</dbReference>
<feature type="compositionally biased region" description="Pro residues" evidence="2">
    <location>
        <begin position="872"/>
        <end position="890"/>
    </location>
</feature>
<feature type="region of interest" description="Disordered" evidence="2">
    <location>
        <begin position="865"/>
        <end position="890"/>
    </location>
</feature>
<dbReference type="PANTHER" id="PTHR13037">
    <property type="entry name" value="FORMIN"/>
    <property type="match status" value="1"/>
</dbReference>
<evidence type="ECO:0000256" key="2">
    <source>
        <dbReference type="SAM" id="MobiDB-lite"/>
    </source>
</evidence>
<proteinExistence type="predicted"/>
<organism evidence="3 4">
    <name type="scientific">Paratrimastix pyriformis</name>
    <dbReference type="NCBI Taxonomy" id="342808"/>
    <lineage>
        <taxon>Eukaryota</taxon>
        <taxon>Metamonada</taxon>
        <taxon>Preaxostyla</taxon>
        <taxon>Paratrimastigidae</taxon>
        <taxon>Paratrimastix</taxon>
    </lineage>
</organism>
<reference evidence="3" key="1">
    <citation type="journal article" date="2022" name="bioRxiv">
        <title>Genomics of Preaxostyla Flagellates Illuminates Evolutionary Transitions and the Path Towards Mitochondrial Loss.</title>
        <authorList>
            <person name="Novak L.V.F."/>
            <person name="Treitli S.C."/>
            <person name="Pyrih J."/>
            <person name="Halakuc P."/>
            <person name="Pipaliya S.V."/>
            <person name="Vacek V."/>
            <person name="Brzon O."/>
            <person name="Soukal P."/>
            <person name="Eme L."/>
            <person name="Dacks J.B."/>
            <person name="Karnkowska A."/>
            <person name="Elias M."/>
            <person name="Hampl V."/>
        </authorList>
    </citation>
    <scope>NUCLEOTIDE SEQUENCE</scope>
    <source>
        <strain evidence="3">RCP-MX</strain>
    </source>
</reference>
<dbReference type="Gene3D" id="3.80.10.10">
    <property type="entry name" value="Ribonuclease Inhibitor"/>
    <property type="match status" value="1"/>
</dbReference>
<gene>
    <name evidence="3" type="ORF">PAPYR_2088</name>
</gene>
<sequence>MLSTDDPLRSPPVTTQSLSCLLSDDLWLYLADADASLELHCIISAVNHRLRFLMRHVRRLCYDHPTAHFLEGCPKLEVLRLPGAPPGSSLTFARVLQTACPRLRVLEAQLLTIACFGLLTEFIQHPVKITMVETADDADSQPGEAPGSLFTPSRVRSLALECHPADLPALLPCWPNLQRLELVENAEHESDALSCLTPQLCPNLGELRVKVPHLTTAPESLPPPLVSLAGVLTSGNPWPVFPAGLRECELEFKSQLDLAVLDLPLVEHLSVVLPRAMTLLTIQCPTLRSFKVIARPNEELCRIATLCPMPHLERIKASVLGLRLHTFERLGAADPSPTPPDGTAAPPNGIYGHLCAPLVDAAAGPLELKISLLALTSQNAVLLDLPTTGPWKVRDLELEVASPSSLRLPASVERLVLMELGESNEGFLSGPGLRTLELRLRNTRAGRLHGFLQMEAPLLEAITLDSWVRSLLFSVTPPVRTLVALNVPPGTAFSALAEACRLTLERLIVADTCRCPRAQDFPALRFFESEDSGFRRLGPSSQAAELAPAAEADLQLQADAGNAKTDGVFVVLLVHEDPALFTHFQSRLADSPVVLKIADPTPSALLDHLRRDRPDVVLLFCPCTRDALVLGTSQTPRLRLCYSSDLVRILTQAGVPVKVIMHAQPQGEEGCPDLFLGSLFEAQRPHGLILAGHCEFQDIARYLKSCASMGLARAVEALADVDIPMDGIAHQGQPRPVPSEDFVWTLSRKGDLGAHFGAVPLGQLAAALQRRCPDFCCQCPSGPPQFRLKWDCKGCHLHRMRDSAIDCALVLPDPASRLACLPRVRPNHGLLLGTVDPHYAVPVIECAGCRQQRLVMRSAAIAALPPFDERPPSPPPPPGQSTSPALPPPPSCPPLGFAGCPRAGPVLRVLLCSVNPNPAAGDREPQLMSAGKLEEIATNLKKHEQEYVRGSEDPVLRGCLFLGGVHPRQNFAVRLLEQPTAAALKYAVGEFRPDLVVHVAHGFRQAISIRGESGLAPPLVWLGPDALHDCFVGSVPPHAVLLLCCNTLALGEHLQRHLRAASASPPTTALERVVATADELTDVEASKFLSVLLGYAPQNPMPSDFDASVMVACRQAEQARSTVEAKIDPTTPLVLLRAAAPAPAMPPPASAVQESACGSLFSRGPTLSEAVHALRFLAQPLSQTPLRATCGCPEGPLFAIEYTPGCIVCTISAADCNHLPADDPAAGGTMLSAATSSSTAAHELAAAPRTSGWCTRCLPHAKAEAGHAPLAEVHLPYARRCIRCGQDAFLIPCHLEAAFRSHTAPEGPPAHASTDRTEPEEVVLPAPAPPVCDCVHGFGIHRSDNPHFQAAAHEATATIVPPAPASPPPPEARPTHVASSFARFLPGR</sequence>
<dbReference type="EMBL" id="JAPMOS010000007">
    <property type="protein sequence ID" value="KAJ4461505.1"/>
    <property type="molecule type" value="Genomic_DNA"/>
</dbReference>
<evidence type="ECO:0008006" key="5">
    <source>
        <dbReference type="Google" id="ProtNLM"/>
    </source>
</evidence>
<comment type="caution">
    <text evidence="3">The sequence shown here is derived from an EMBL/GenBank/DDBJ whole genome shotgun (WGS) entry which is preliminary data.</text>
</comment>
<dbReference type="Proteomes" id="UP001141327">
    <property type="component" value="Unassembled WGS sequence"/>
</dbReference>
<dbReference type="SUPFAM" id="SSF52047">
    <property type="entry name" value="RNI-like"/>
    <property type="match status" value="1"/>
</dbReference>
<keyword evidence="1" id="KW-0945">Host-virus interaction</keyword>
<evidence type="ECO:0000313" key="4">
    <source>
        <dbReference type="Proteomes" id="UP001141327"/>
    </source>
</evidence>
<protein>
    <recommendedName>
        <fullName evidence="5">CHAT domain-containing protein</fullName>
    </recommendedName>
</protein>
<evidence type="ECO:0000256" key="1">
    <source>
        <dbReference type="ARBA" id="ARBA00022581"/>
    </source>
</evidence>
<evidence type="ECO:0000313" key="3">
    <source>
        <dbReference type="EMBL" id="KAJ4461505.1"/>
    </source>
</evidence>
<accession>A0ABQ8UXM6</accession>
<keyword evidence="4" id="KW-1185">Reference proteome</keyword>
<dbReference type="PANTHER" id="PTHR13037:SF24">
    <property type="entry name" value="POLYCOMB PROTEIN PCL-RELATED"/>
    <property type="match status" value="1"/>
</dbReference>
<name>A0ABQ8UXM6_9EUKA</name>